<organism evidence="1 2">
    <name type="scientific">Galleria mellonella</name>
    <name type="common">Greater wax moth</name>
    <dbReference type="NCBI Taxonomy" id="7137"/>
    <lineage>
        <taxon>Eukaryota</taxon>
        <taxon>Metazoa</taxon>
        <taxon>Ecdysozoa</taxon>
        <taxon>Arthropoda</taxon>
        <taxon>Hexapoda</taxon>
        <taxon>Insecta</taxon>
        <taxon>Pterygota</taxon>
        <taxon>Neoptera</taxon>
        <taxon>Endopterygota</taxon>
        <taxon>Lepidoptera</taxon>
        <taxon>Glossata</taxon>
        <taxon>Ditrysia</taxon>
        <taxon>Pyraloidea</taxon>
        <taxon>Pyralidae</taxon>
        <taxon>Galleriinae</taxon>
        <taxon>Galleria</taxon>
    </lineage>
</organism>
<dbReference type="Gene3D" id="2.40.128.20">
    <property type="match status" value="1"/>
</dbReference>
<keyword evidence="1" id="KW-1185">Reference proteome</keyword>
<dbReference type="KEGG" id="gmw:113512095"/>
<dbReference type="GeneID" id="113512095"/>
<proteinExistence type="predicted"/>
<accession>A0A6J1WDN1</accession>
<reference evidence="2" key="1">
    <citation type="submission" date="2025-08" db="UniProtKB">
        <authorList>
            <consortium name="RefSeq"/>
        </authorList>
    </citation>
    <scope>IDENTIFICATION</scope>
    <source>
        <tissue evidence="2">Whole larvae</tissue>
    </source>
</reference>
<gene>
    <name evidence="2" type="primary">LOC113512095</name>
</gene>
<dbReference type="RefSeq" id="XP_026751675.1">
    <property type="nucleotide sequence ID" value="XM_026895874.3"/>
</dbReference>
<dbReference type="SUPFAM" id="SSF50814">
    <property type="entry name" value="Lipocalins"/>
    <property type="match status" value="1"/>
</dbReference>
<dbReference type="AlphaFoldDB" id="A0A6J1WDN1"/>
<dbReference type="InParanoid" id="A0A6J1WDN1"/>
<evidence type="ECO:0000313" key="1">
    <source>
        <dbReference type="Proteomes" id="UP001652740"/>
    </source>
</evidence>
<evidence type="ECO:0000313" key="2">
    <source>
        <dbReference type="RefSeq" id="XP_026751675.1"/>
    </source>
</evidence>
<protein>
    <submittedName>
        <fullName evidence="2">Uncharacterized protein LOC113512095</fullName>
    </submittedName>
</protein>
<sequence>MSFIGKKYRRVRCENIEELLKAAKGNRKTLPATQGTQQNYVDPGCSSAFCKDWKPDPTKGPNENLIRLLQYSAPIFYFTRIDDTTLQLTVQMDDVVRSHSFKLDEENEFQRRDGSKIKVKFTLESENVLKQEIKQLDGTLAYFTREFGDKETKMTIKLEGIDAEAVIYYEIVE</sequence>
<dbReference type="InterPro" id="IPR012674">
    <property type="entry name" value="Calycin"/>
</dbReference>
<dbReference type="OrthoDB" id="9971011at2759"/>
<name>A0A6J1WDN1_GALME</name>
<dbReference type="Proteomes" id="UP001652740">
    <property type="component" value="Unplaced"/>
</dbReference>